<dbReference type="GeneID" id="90510948"/>
<gene>
    <name evidence="1" type="ordered locus">EbC_09260</name>
</gene>
<dbReference type="KEGG" id="ebi:EbC_09260"/>
<protein>
    <submittedName>
        <fullName evidence="1">Uncharacterized protein</fullName>
    </submittedName>
</protein>
<evidence type="ECO:0000313" key="1">
    <source>
        <dbReference type="EMBL" id="CAX58457.1"/>
    </source>
</evidence>
<dbReference type="Proteomes" id="UP000008793">
    <property type="component" value="Chromosome"/>
</dbReference>
<name>D8MNQ0_ERWBE</name>
<dbReference type="EMBL" id="FP236843">
    <property type="protein sequence ID" value="CAX58457.1"/>
    <property type="molecule type" value="Genomic_DNA"/>
</dbReference>
<proteinExistence type="predicted"/>
<accession>D8MNQ0</accession>
<dbReference type="RefSeq" id="WP_013200960.1">
    <property type="nucleotide sequence ID" value="NC_014306.1"/>
</dbReference>
<reference evidence="1 2" key="1">
    <citation type="journal article" date="2010" name="BMC Genomics">
        <title>Genome comparison of the epiphytic bacteria Erwinia billingiae and E. tasmaniensis with the pear pathogen E. pyrifoliae.</title>
        <authorList>
            <person name="Kube M."/>
            <person name="Migdoll A.M."/>
            <person name="Gehring I."/>
            <person name="Heitmann K."/>
            <person name="Mayer Y."/>
            <person name="Kuhl H."/>
            <person name="Knaust F."/>
            <person name="Geider K."/>
            <person name="Reinhardt R."/>
        </authorList>
    </citation>
    <scope>NUCLEOTIDE SEQUENCE [LARGE SCALE GENOMIC DNA]</scope>
    <source>
        <strain evidence="1 2">Eb661</strain>
    </source>
</reference>
<sequence length="74" mass="7978">MKVISLVVTLGVSTLWSCFVPAEQVVLTLSQEQDGGDAGRACMYIHQGKAEYRVVQPQQACPATLTVDATRHSS</sequence>
<organism evidence="2">
    <name type="scientific">Erwinia billingiae (strain Eb661)</name>
    <dbReference type="NCBI Taxonomy" id="634500"/>
    <lineage>
        <taxon>Bacteria</taxon>
        <taxon>Pseudomonadati</taxon>
        <taxon>Pseudomonadota</taxon>
        <taxon>Gammaproteobacteria</taxon>
        <taxon>Enterobacterales</taxon>
        <taxon>Erwiniaceae</taxon>
        <taxon>Erwinia</taxon>
    </lineage>
</organism>
<evidence type="ECO:0000313" key="2">
    <source>
        <dbReference type="Proteomes" id="UP000008793"/>
    </source>
</evidence>
<dbReference type="eggNOG" id="ENOG502ZQSS">
    <property type="taxonomic scope" value="Bacteria"/>
</dbReference>
<dbReference type="AlphaFoldDB" id="D8MNQ0"/>
<keyword evidence="2" id="KW-1185">Reference proteome</keyword>
<dbReference type="HOGENOM" id="CLU_182892_0_0_6"/>